<gene>
    <name evidence="9" type="primary">lspA</name>
    <name evidence="11" type="ORF">SAMN04489796_101224</name>
</gene>
<dbReference type="EC" id="3.4.23.36" evidence="9"/>
<dbReference type="Proteomes" id="UP000199492">
    <property type="component" value="Unassembled WGS sequence"/>
</dbReference>
<dbReference type="InterPro" id="IPR001872">
    <property type="entry name" value="Peptidase_A8"/>
</dbReference>
<evidence type="ECO:0000256" key="6">
    <source>
        <dbReference type="ARBA" id="ARBA00022801"/>
    </source>
</evidence>
<keyword evidence="4 9" id="KW-0812">Transmembrane</keyword>
<comment type="subcellular location">
    <subcellularLocation>
        <location evidence="9">Cell membrane</location>
        <topology evidence="9">Multi-pass membrane protein</topology>
    </subcellularLocation>
</comment>
<keyword evidence="12" id="KW-1185">Reference proteome</keyword>
<dbReference type="HAMAP" id="MF_00161">
    <property type="entry name" value="LspA"/>
    <property type="match status" value="1"/>
</dbReference>
<comment type="function">
    <text evidence="9">This protein specifically catalyzes the removal of signal peptides from prolipoproteins.</text>
</comment>
<dbReference type="GO" id="GO:0004190">
    <property type="term" value="F:aspartic-type endopeptidase activity"/>
    <property type="evidence" value="ECO:0007669"/>
    <property type="project" value="UniProtKB-UniRule"/>
</dbReference>
<evidence type="ECO:0000256" key="5">
    <source>
        <dbReference type="ARBA" id="ARBA00022750"/>
    </source>
</evidence>
<dbReference type="STRING" id="262004.SAMN04489796_101224"/>
<sequence length="221" mass="24598">MSLKKATLIIVVILLIDQISKIYIKTHFQLGEDVTVFSWFKIAFIENDGMAWGTKLSDFVSFISDETAKLVLTLFRIVAVTGIAFWLLDVTKKKKSKILIFAISIIFAGALGNIIDSVFYGVLFNDSIMQVASFLPEEGGYAKVFHGNVVDMLHFPIWSGVMPDNLPLIGGKYFSFFDPVFNVADMAISTGIGILIVFNKKAFEEPIKIEISDSESHNNLV</sequence>
<feature type="active site" evidence="9">
    <location>
        <position position="185"/>
    </location>
</feature>
<evidence type="ECO:0000313" key="12">
    <source>
        <dbReference type="Proteomes" id="UP000199492"/>
    </source>
</evidence>
<comment type="catalytic activity">
    <reaction evidence="9">
        <text>Release of signal peptides from bacterial membrane prolipoproteins. Hydrolyzes -Xaa-Yaa-Zaa-|-(S,diacylglyceryl)Cys-, in which Xaa is hydrophobic (preferably Leu), and Yaa (Ala or Ser) and Zaa (Gly or Ala) have small, neutral side chains.</text>
        <dbReference type="EC" id="3.4.23.36"/>
    </reaction>
</comment>
<feature type="transmembrane region" description="Helical" evidence="9">
    <location>
        <begin position="100"/>
        <end position="123"/>
    </location>
</feature>
<feature type="active site" evidence="9">
    <location>
        <position position="151"/>
    </location>
</feature>
<keyword evidence="6 9" id="KW-0378">Hydrolase</keyword>
<evidence type="ECO:0000256" key="2">
    <source>
        <dbReference type="ARBA" id="ARBA00022475"/>
    </source>
</evidence>
<dbReference type="GO" id="GO:0005886">
    <property type="term" value="C:plasma membrane"/>
    <property type="evidence" value="ECO:0007669"/>
    <property type="project" value="UniProtKB-SubCell"/>
</dbReference>
<dbReference type="EMBL" id="FNCZ01000001">
    <property type="protein sequence ID" value="SDG65783.1"/>
    <property type="molecule type" value="Genomic_DNA"/>
</dbReference>
<evidence type="ECO:0000313" key="11">
    <source>
        <dbReference type="EMBL" id="SDG65783.1"/>
    </source>
</evidence>
<dbReference type="RefSeq" id="WP_092465746.1">
    <property type="nucleotide sequence ID" value="NZ_FNCZ01000001.1"/>
</dbReference>
<comment type="pathway">
    <text evidence="9">Protein modification; lipoprotein biosynthesis (signal peptide cleavage).</text>
</comment>
<proteinExistence type="inferred from homology"/>
<evidence type="ECO:0000256" key="9">
    <source>
        <dbReference type="HAMAP-Rule" id="MF_00161"/>
    </source>
</evidence>
<keyword evidence="5 9" id="KW-0064">Aspartyl protease</keyword>
<keyword evidence="3 9" id="KW-0645">Protease</keyword>
<protein>
    <recommendedName>
        <fullName evidence="9">Lipoprotein signal peptidase</fullName>
        <ecNumber evidence="9">3.4.23.36</ecNumber>
    </recommendedName>
    <alternativeName>
        <fullName evidence="9">Prolipoprotein signal peptidase</fullName>
    </alternativeName>
    <alternativeName>
        <fullName evidence="9">Signal peptidase II</fullName>
        <shortName evidence="9">SPase II</shortName>
    </alternativeName>
</protein>
<dbReference type="OrthoDB" id="9810259at2"/>
<dbReference type="PANTHER" id="PTHR33695:SF1">
    <property type="entry name" value="LIPOPROTEIN SIGNAL PEPTIDASE"/>
    <property type="match status" value="1"/>
</dbReference>
<dbReference type="PRINTS" id="PR00781">
    <property type="entry name" value="LIPOSIGPTASE"/>
</dbReference>
<accession>A0A1G7W1G4</accession>
<keyword evidence="8 9" id="KW-0472">Membrane</keyword>
<keyword evidence="2 9" id="KW-1003">Cell membrane</keyword>
<dbReference type="Pfam" id="PF01252">
    <property type="entry name" value="Peptidase_A8"/>
    <property type="match status" value="1"/>
</dbReference>
<feature type="transmembrane region" description="Helical" evidence="9">
    <location>
        <begin position="70"/>
        <end position="88"/>
    </location>
</feature>
<dbReference type="AlphaFoldDB" id="A0A1G7W1G4"/>
<evidence type="ECO:0000256" key="7">
    <source>
        <dbReference type="ARBA" id="ARBA00022989"/>
    </source>
</evidence>
<keyword evidence="7 9" id="KW-1133">Transmembrane helix</keyword>
<comment type="similarity">
    <text evidence="1 9 10">Belongs to the peptidase A8 family.</text>
</comment>
<feature type="transmembrane region" description="Helical" evidence="9">
    <location>
        <begin position="180"/>
        <end position="198"/>
    </location>
</feature>
<comment type="caution">
    <text evidence="9">Lacks conserved residue(s) required for the propagation of feature annotation.</text>
</comment>
<dbReference type="GO" id="GO:0006508">
    <property type="term" value="P:proteolysis"/>
    <property type="evidence" value="ECO:0007669"/>
    <property type="project" value="UniProtKB-KW"/>
</dbReference>
<organism evidence="11 12">
    <name type="scientific">Winogradskyella thalassocola</name>
    <dbReference type="NCBI Taxonomy" id="262004"/>
    <lineage>
        <taxon>Bacteria</taxon>
        <taxon>Pseudomonadati</taxon>
        <taxon>Bacteroidota</taxon>
        <taxon>Flavobacteriia</taxon>
        <taxon>Flavobacteriales</taxon>
        <taxon>Flavobacteriaceae</taxon>
        <taxon>Winogradskyella</taxon>
    </lineage>
</organism>
<dbReference type="NCBIfam" id="NF011369">
    <property type="entry name" value="PRK14788.1"/>
    <property type="match status" value="1"/>
</dbReference>
<evidence type="ECO:0000256" key="1">
    <source>
        <dbReference type="ARBA" id="ARBA00006139"/>
    </source>
</evidence>
<name>A0A1G7W1G4_9FLAO</name>
<dbReference type="PANTHER" id="PTHR33695">
    <property type="entry name" value="LIPOPROTEIN SIGNAL PEPTIDASE"/>
    <property type="match status" value="1"/>
</dbReference>
<dbReference type="UniPathway" id="UPA00665"/>
<evidence type="ECO:0000256" key="10">
    <source>
        <dbReference type="RuleBase" id="RU004181"/>
    </source>
</evidence>
<evidence type="ECO:0000256" key="8">
    <source>
        <dbReference type="ARBA" id="ARBA00023136"/>
    </source>
</evidence>
<evidence type="ECO:0000256" key="3">
    <source>
        <dbReference type="ARBA" id="ARBA00022670"/>
    </source>
</evidence>
<evidence type="ECO:0000256" key="4">
    <source>
        <dbReference type="ARBA" id="ARBA00022692"/>
    </source>
</evidence>
<reference evidence="12" key="1">
    <citation type="submission" date="2016-10" db="EMBL/GenBank/DDBJ databases">
        <authorList>
            <person name="Varghese N."/>
            <person name="Submissions S."/>
        </authorList>
    </citation>
    <scope>NUCLEOTIDE SEQUENCE [LARGE SCALE GENOMIC DNA]</scope>
    <source>
        <strain evidence="12">DSM 15363</strain>
    </source>
</reference>